<dbReference type="InterPro" id="IPR036108">
    <property type="entry name" value="4pyrrol_syn_uPrphyn_synt_sf"/>
</dbReference>
<dbReference type="InterPro" id="IPR003754">
    <property type="entry name" value="4pyrrol_synth_uPrphyn_synth"/>
</dbReference>
<gene>
    <name evidence="11" type="ORF">ABVT11_05335</name>
</gene>
<evidence type="ECO:0000259" key="10">
    <source>
        <dbReference type="Pfam" id="PF02602"/>
    </source>
</evidence>
<keyword evidence="12" id="KW-1185">Reference proteome</keyword>
<dbReference type="Proteomes" id="UP001548590">
    <property type="component" value="Unassembled WGS sequence"/>
</dbReference>
<evidence type="ECO:0000313" key="11">
    <source>
        <dbReference type="EMBL" id="MET1489238.1"/>
    </source>
</evidence>
<evidence type="ECO:0000256" key="1">
    <source>
        <dbReference type="ARBA" id="ARBA00004772"/>
    </source>
</evidence>
<dbReference type="RefSeq" id="WP_345924446.1">
    <property type="nucleotide sequence ID" value="NZ_JBDIVF010000001.1"/>
</dbReference>
<dbReference type="PANTHER" id="PTHR38042">
    <property type="entry name" value="UROPORPHYRINOGEN-III SYNTHASE, CHLOROPLASTIC"/>
    <property type="match status" value="1"/>
</dbReference>
<protein>
    <recommendedName>
        <fullName evidence="7 9">Uroporphyrinogen-III synthase</fullName>
        <ecNumber evidence="3 9">4.2.1.75</ecNumber>
    </recommendedName>
</protein>
<dbReference type="InterPro" id="IPR039793">
    <property type="entry name" value="UROS/Hem4"/>
</dbReference>
<comment type="function">
    <text evidence="6 9">Catalyzes cyclization of the linear tetrapyrrole, hydroxymethylbilane, to the macrocyclic uroporphyrinogen III.</text>
</comment>
<comment type="catalytic activity">
    <reaction evidence="8 9">
        <text>hydroxymethylbilane = uroporphyrinogen III + H2O</text>
        <dbReference type="Rhea" id="RHEA:18965"/>
        <dbReference type="ChEBI" id="CHEBI:15377"/>
        <dbReference type="ChEBI" id="CHEBI:57308"/>
        <dbReference type="ChEBI" id="CHEBI:57845"/>
        <dbReference type="EC" id="4.2.1.75"/>
    </reaction>
</comment>
<name>A0ABV2CMU9_9RHOO</name>
<dbReference type="SUPFAM" id="SSF69618">
    <property type="entry name" value="HemD-like"/>
    <property type="match status" value="1"/>
</dbReference>
<evidence type="ECO:0000256" key="2">
    <source>
        <dbReference type="ARBA" id="ARBA00008133"/>
    </source>
</evidence>
<evidence type="ECO:0000256" key="4">
    <source>
        <dbReference type="ARBA" id="ARBA00023239"/>
    </source>
</evidence>
<evidence type="ECO:0000256" key="9">
    <source>
        <dbReference type="RuleBase" id="RU366031"/>
    </source>
</evidence>
<dbReference type="EC" id="4.2.1.75" evidence="3 9"/>
<organism evidence="11 12">
    <name type="scientific">Uliginosibacterium paludis</name>
    <dbReference type="NCBI Taxonomy" id="1615952"/>
    <lineage>
        <taxon>Bacteria</taxon>
        <taxon>Pseudomonadati</taxon>
        <taxon>Pseudomonadota</taxon>
        <taxon>Betaproteobacteria</taxon>
        <taxon>Rhodocyclales</taxon>
        <taxon>Zoogloeaceae</taxon>
        <taxon>Uliginosibacterium</taxon>
    </lineage>
</organism>
<keyword evidence="4 9" id="KW-0456">Lyase</keyword>
<dbReference type="Pfam" id="PF02602">
    <property type="entry name" value="HEM4"/>
    <property type="match status" value="1"/>
</dbReference>
<feature type="domain" description="Tetrapyrrole biosynthesis uroporphyrinogen III synthase" evidence="10">
    <location>
        <begin position="29"/>
        <end position="249"/>
    </location>
</feature>
<dbReference type="CDD" id="cd06578">
    <property type="entry name" value="HemD"/>
    <property type="match status" value="1"/>
</dbReference>
<accession>A0ABV2CMU9</accession>
<evidence type="ECO:0000313" key="12">
    <source>
        <dbReference type="Proteomes" id="UP001548590"/>
    </source>
</evidence>
<proteinExistence type="inferred from homology"/>
<evidence type="ECO:0000256" key="3">
    <source>
        <dbReference type="ARBA" id="ARBA00013109"/>
    </source>
</evidence>
<dbReference type="EMBL" id="JBEWLZ010000002">
    <property type="protein sequence ID" value="MET1489238.1"/>
    <property type="molecule type" value="Genomic_DNA"/>
</dbReference>
<dbReference type="Gene3D" id="3.40.50.10090">
    <property type="match status" value="2"/>
</dbReference>
<sequence>MSQPAAAGPLTGCCIVTTRPAGQAAGLMARLEAQGAEVINFPVIAIDAADPAPLVAADLAAFDMAFFVSANAVEQAFRIRPRADWPDQLRVAAVGPASARALTAQGWPRIIVPQSGFDSEAVLALPEFSAEQLAGRRVLILKGEGGRDLLARTIGERGAALEQICVYQRSKAALDPAGLLARAARGELDALVFSASEGLRFFLEITGEAGRALLAARPCFAPHPRIVSALVEAGAGQAVQSEPGDEGIVAALLGHFAPGQPAPGGAPRTRD</sequence>
<keyword evidence="5 9" id="KW-0627">Porphyrin biosynthesis</keyword>
<evidence type="ECO:0000256" key="7">
    <source>
        <dbReference type="ARBA" id="ARBA00040167"/>
    </source>
</evidence>
<evidence type="ECO:0000256" key="6">
    <source>
        <dbReference type="ARBA" id="ARBA00037589"/>
    </source>
</evidence>
<comment type="similarity">
    <text evidence="2 9">Belongs to the uroporphyrinogen-III synthase family.</text>
</comment>
<comment type="caution">
    <text evidence="11">The sequence shown here is derived from an EMBL/GenBank/DDBJ whole genome shotgun (WGS) entry which is preliminary data.</text>
</comment>
<dbReference type="PANTHER" id="PTHR38042:SF1">
    <property type="entry name" value="UROPORPHYRINOGEN-III SYNTHASE, CHLOROPLASTIC"/>
    <property type="match status" value="1"/>
</dbReference>
<evidence type="ECO:0000256" key="8">
    <source>
        <dbReference type="ARBA" id="ARBA00048617"/>
    </source>
</evidence>
<evidence type="ECO:0000256" key="5">
    <source>
        <dbReference type="ARBA" id="ARBA00023244"/>
    </source>
</evidence>
<reference evidence="11 12" key="1">
    <citation type="submission" date="2024-07" db="EMBL/GenBank/DDBJ databases">
        <title>Uliginosibacterium paludis KCTC:42655.</title>
        <authorList>
            <person name="Kim M.K."/>
        </authorList>
    </citation>
    <scope>NUCLEOTIDE SEQUENCE [LARGE SCALE GENOMIC DNA]</scope>
    <source>
        <strain evidence="11 12">KCTC 42655</strain>
    </source>
</reference>
<comment type="pathway">
    <text evidence="1 9">Porphyrin-containing compound metabolism; protoporphyrin-IX biosynthesis; coproporphyrinogen-III from 5-aminolevulinate: step 3/4.</text>
</comment>
<dbReference type="GO" id="GO:0004852">
    <property type="term" value="F:uroporphyrinogen-III synthase activity"/>
    <property type="evidence" value="ECO:0007669"/>
    <property type="project" value="UniProtKB-EC"/>
</dbReference>